<keyword evidence="1" id="KW-0812">Transmembrane</keyword>
<keyword evidence="3" id="KW-1185">Reference proteome</keyword>
<evidence type="ECO:0000313" key="2">
    <source>
        <dbReference type="EMBL" id="GGL03524.1"/>
    </source>
</evidence>
<evidence type="ECO:0000256" key="1">
    <source>
        <dbReference type="SAM" id="Phobius"/>
    </source>
</evidence>
<reference evidence="2" key="2">
    <citation type="submission" date="2020-09" db="EMBL/GenBank/DDBJ databases">
        <authorList>
            <person name="Sun Q."/>
            <person name="Zhou Y."/>
        </authorList>
    </citation>
    <scope>NUCLEOTIDE SEQUENCE</scope>
    <source>
        <strain evidence="2">CGMCC 4.3508</strain>
    </source>
</reference>
<evidence type="ECO:0000313" key="3">
    <source>
        <dbReference type="Proteomes" id="UP000638263"/>
    </source>
</evidence>
<dbReference type="EMBL" id="BMMH01000002">
    <property type="protein sequence ID" value="GGL03524.1"/>
    <property type="molecule type" value="Genomic_DNA"/>
</dbReference>
<sequence>MVPQPSRYPTAATRLWRLRPWRESPLSRPGDRLIGWLVCGALLVTGWAVPIATAVGIHAHGALSESAAEQAAGRYRVPATLRESAPFPSEYDLCPTTAAAWTAAGTHHTGAVYAPAGYRRGEVVEIWVDRAGAHTTAPPSESSVLFDATLIAVFTWSGQILLYSVPAAIAARRIRLRQLDQWDIEWARLHAGF</sequence>
<feature type="transmembrane region" description="Helical" evidence="1">
    <location>
        <begin position="33"/>
        <end position="57"/>
    </location>
</feature>
<organism evidence="2 3">
    <name type="scientific">Nocardia jinanensis</name>
    <dbReference type="NCBI Taxonomy" id="382504"/>
    <lineage>
        <taxon>Bacteria</taxon>
        <taxon>Bacillati</taxon>
        <taxon>Actinomycetota</taxon>
        <taxon>Actinomycetes</taxon>
        <taxon>Mycobacteriales</taxon>
        <taxon>Nocardiaceae</taxon>
        <taxon>Nocardia</taxon>
    </lineage>
</organism>
<accession>A0A917RFE2</accession>
<dbReference type="PANTHER" id="PTHR42305">
    <property type="entry name" value="MEMBRANE PROTEIN RV1733C-RELATED"/>
    <property type="match status" value="1"/>
</dbReference>
<protein>
    <submittedName>
        <fullName evidence="2">Membrane protein</fullName>
    </submittedName>
</protein>
<name>A0A917RFE2_9NOCA</name>
<dbReference type="Proteomes" id="UP000638263">
    <property type="component" value="Unassembled WGS sequence"/>
</dbReference>
<dbReference type="PANTHER" id="PTHR42305:SF1">
    <property type="entry name" value="MEMBRANE PROTEIN RV1733C-RELATED"/>
    <property type="match status" value="1"/>
</dbReference>
<dbReference type="InterPro" id="IPR039708">
    <property type="entry name" value="MT1774/Rv1733c-like"/>
</dbReference>
<comment type="caution">
    <text evidence="2">The sequence shown here is derived from an EMBL/GenBank/DDBJ whole genome shotgun (WGS) entry which is preliminary data.</text>
</comment>
<gene>
    <name evidence="2" type="ORF">GCM10011588_17810</name>
</gene>
<reference evidence="2" key="1">
    <citation type="journal article" date="2014" name="Int. J. Syst. Evol. Microbiol.">
        <title>Complete genome sequence of Corynebacterium casei LMG S-19264T (=DSM 44701T), isolated from a smear-ripened cheese.</title>
        <authorList>
            <consortium name="US DOE Joint Genome Institute (JGI-PGF)"/>
            <person name="Walter F."/>
            <person name="Albersmeier A."/>
            <person name="Kalinowski J."/>
            <person name="Ruckert C."/>
        </authorList>
    </citation>
    <scope>NUCLEOTIDE SEQUENCE</scope>
    <source>
        <strain evidence="2">CGMCC 4.3508</strain>
    </source>
</reference>
<keyword evidence="1" id="KW-0472">Membrane</keyword>
<proteinExistence type="predicted"/>
<dbReference type="AlphaFoldDB" id="A0A917RFE2"/>
<dbReference type="RefSeq" id="WP_062996325.1">
    <property type="nucleotide sequence ID" value="NZ_BMMH01000002.1"/>
</dbReference>
<feature type="transmembrane region" description="Helical" evidence="1">
    <location>
        <begin position="148"/>
        <end position="171"/>
    </location>
</feature>
<keyword evidence="1" id="KW-1133">Transmembrane helix</keyword>